<dbReference type="PANTHER" id="PTHR24104">
    <property type="entry name" value="E3 UBIQUITIN-PROTEIN LIGASE NHLRC1-RELATED"/>
    <property type="match status" value="1"/>
</dbReference>
<dbReference type="OrthoDB" id="342730at2759"/>
<feature type="region of interest" description="Disordered" evidence="3">
    <location>
        <begin position="846"/>
        <end position="868"/>
    </location>
</feature>
<dbReference type="SUPFAM" id="SSF101898">
    <property type="entry name" value="NHL repeat"/>
    <property type="match status" value="1"/>
</dbReference>
<proteinExistence type="predicted"/>
<dbReference type="GO" id="GO:0043161">
    <property type="term" value="P:proteasome-mediated ubiquitin-dependent protein catabolic process"/>
    <property type="evidence" value="ECO:0007669"/>
    <property type="project" value="TreeGrafter"/>
</dbReference>
<keyword evidence="1" id="KW-0677">Repeat</keyword>
<evidence type="ECO:0000256" key="3">
    <source>
        <dbReference type="SAM" id="MobiDB-lite"/>
    </source>
</evidence>
<dbReference type="Proteomes" id="UP000000311">
    <property type="component" value="Unassembled WGS sequence"/>
</dbReference>
<dbReference type="KEGG" id="cfo:105249837"/>
<feature type="compositionally biased region" description="Polar residues" evidence="3">
    <location>
        <begin position="142"/>
        <end position="165"/>
    </location>
</feature>
<dbReference type="Gene3D" id="2.120.10.30">
    <property type="entry name" value="TolB, C-terminal domain"/>
    <property type="match status" value="2"/>
</dbReference>
<dbReference type="OMA" id="LHWDGRM"/>
<name>E2A9C5_CAMFO</name>
<dbReference type="InterPro" id="IPR001258">
    <property type="entry name" value="NHL_repeat"/>
</dbReference>
<organism evidence="5">
    <name type="scientific">Camponotus floridanus</name>
    <name type="common">Florida carpenter ant</name>
    <dbReference type="NCBI Taxonomy" id="104421"/>
    <lineage>
        <taxon>Eukaryota</taxon>
        <taxon>Metazoa</taxon>
        <taxon>Ecdysozoa</taxon>
        <taxon>Arthropoda</taxon>
        <taxon>Hexapoda</taxon>
        <taxon>Insecta</taxon>
        <taxon>Pterygota</taxon>
        <taxon>Neoptera</taxon>
        <taxon>Endopterygota</taxon>
        <taxon>Hymenoptera</taxon>
        <taxon>Apocrita</taxon>
        <taxon>Aculeata</taxon>
        <taxon>Formicoidea</taxon>
        <taxon>Formicidae</taxon>
        <taxon>Formicinae</taxon>
        <taxon>Camponotus</taxon>
    </lineage>
</organism>
<evidence type="ECO:0000256" key="1">
    <source>
        <dbReference type="ARBA" id="ARBA00022737"/>
    </source>
</evidence>
<feature type="repeat" description="NHL" evidence="2">
    <location>
        <begin position="652"/>
        <end position="690"/>
    </location>
</feature>
<accession>E2A9C5</accession>
<sequence>MLAARQFDYFAEEHSYERKTRFFSSAARDISFEFYHKFLPTTMNQYKSPRNKADYNRHASHFMQMINKPRKQEDQYFTPKRLSNVKKVRSFSSPSPERFLRHFSPGKLFQQHPNGNLPSHSIINQTDPSFLYQGPRLYNQNTTVVGSLGSTGDSRPSSSDDSLANRSPIRQLDTSSPDDFGYFRMFEDASVPDVSDLSFSGANQSENCQADCETFEDFNMNFLKLDLLDVNDNYSARQSPEQLSCSSNAKKNMPNVPLIPSITKELEITKDMTQDTYSEQKSPVCEQRIHSPNAQEGVSPKELEIANEIEKDDYIESLRSSVCDEYPSTQQDMSSVPLITEELEAAKETEVAAAIEKIQSPNSSIETSPYHCSDHPYTQLLYCQTCCKPICKNCASHCTCKHMTVDLVEFIETIQRQAEEVLMEAYLGVDVLADDMENMGLDIAALDQRTREALNDVKFFSRRMWAAVEEREKKLFKQIVEARRWKFEVLHERYMHLKEDKSRLSQAISALKYAIYDARFPNLVCNPDDLLKKKDMVLAEIWQIRQSRKMKTRPIREENWISFKSSDSNVLAVIANGGNVLLNSPGTIGDRLPHNRDYKLLQSCFPYGLNEQMMQPIPRGRPIANYERNIVLPNRKPELQVKSTSVQIIGHFGENDPDNLCRPWGLICDNEGNIIISDRSNNRIQIYRDDGTLVRKFGSYGNGPCQFNRPAGIAVDARRRLIVVDKDNHRIQILTMEGEFLRSFGEHGEKQGQFCYPWDVAVNTACEIAVTDTRNHRVQLFSAEGIPLRMFGGQPHMLRYLDSPRGICFNQEGKLIVTDFNNHHLLIIEYNMTDMRILKCEKELKSKRQDGSGENGDGQSDENAPTFQRPQGVIVADDGSILVADSRHNSIKAFNSVGSLIYSYKPGQEEMDRPLGIALHWDGRMAFTDYGRNYVRLVKLEHHMDPVSRNAIMFG</sequence>
<dbReference type="PROSITE" id="PS51125">
    <property type="entry name" value="NHL"/>
    <property type="match status" value="4"/>
</dbReference>
<evidence type="ECO:0000313" key="5">
    <source>
        <dbReference type="Proteomes" id="UP000000311"/>
    </source>
</evidence>
<feature type="repeat" description="NHL" evidence="2">
    <location>
        <begin position="741"/>
        <end position="784"/>
    </location>
</feature>
<dbReference type="InParanoid" id="E2A9C5"/>
<dbReference type="InterPro" id="IPR011042">
    <property type="entry name" value="6-blade_b-propeller_TolB-like"/>
</dbReference>
<dbReference type="AlphaFoldDB" id="E2A9C5"/>
<feature type="repeat" description="NHL" evidence="2">
    <location>
        <begin position="694"/>
        <end position="737"/>
    </location>
</feature>
<feature type="region of interest" description="Disordered" evidence="3">
    <location>
        <begin position="142"/>
        <end position="176"/>
    </location>
</feature>
<feature type="repeat" description="NHL" evidence="2">
    <location>
        <begin position="801"/>
        <end position="831"/>
    </location>
</feature>
<dbReference type="STRING" id="104421.E2A9C5"/>
<gene>
    <name evidence="4" type="ORF">EAG_14310</name>
</gene>
<dbReference type="GO" id="GO:0000209">
    <property type="term" value="P:protein polyubiquitination"/>
    <property type="evidence" value="ECO:0007669"/>
    <property type="project" value="TreeGrafter"/>
</dbReference>
<evidence type="ECO:0000313" key="4">
    <source>
        <dbReference type="EMBL" id="EFN69967.1"/>
    </source>
</evidence>
<reference evidence="4 5" key="1">
    <citation type="journal article" date="2010" name="Science">
        <title>Genomic comparison of the ants Camponotus floridanus and Harpegnathos saltator.</title>
        <authorList>
            <person name="Bonasio R."/>
            <person name="Zhang G."/>
            <person name="Ye C."/>
            <person name="Mutti N.S."/>
            <person name="Fang X."/>
            <person name="Qin N."/>
            <person name="Donahue G."/>
            <person name="Yang P."/>
            <person name="Li Q."/>
            <person name="Li C."/>
            <person name="Zhang P."/>
            <person name="Huang Z."/>
            <person name="Berger S.L."/>
            <person name="Reinberg D."/>
            <person name="Wang J."/>
            <person name="Liebig J."/>
        </authorList>
    </citation>
    <scope>NUCLEOTIDE SEQUENCE [LARGE SCALE GENOMIC DNA]</scope>
    <source>
        <strain evidence="5">C129</strain>
    </source>
</reference>
<protein>
    <submittedName>
        <fullName evidence="4">Tripartite motif-containing protein 71</fullName>
    </submittedName>
</protein>
<dbReference type="GO" id="GO:0061630">
    <property type="term" value="F:ubiquitin protein ligase activity"/>
    <property type="evidence" value="ECO:0007669"/>
    <property type="project" value="TreeGrafter"/>
</dbReference>
<dbReference type="Pfam" id="PF01436">
    <property type="entry name" value="NHL"/>
    <property type="match status" value="5"/>
</dbReference>
<dbReference type="PANTHER" id="PTHR24104:SF48">
    <property type="entry name" value="PROTEIN WECH"/>
    <property type="match status" value="1"/>
</dbReference>
<keyword evidence="5" id="KW-1185">Reference proteome</keyword>
<dbReference type="CDD" id="cd14954">
    <property type="entry name" value="NHL_TRIM71_like"/>
    <property type="match status" value="1"/>
</dbReference>
<dbReference type="InterPro" id="IPR050952">
    <property type="entry name" value="TRIM-NHL_E3_ligases"/>
</dbReference>
<evidence type="ECO:0000256" key="2">
    <source>
        <dbReference type="PROSITE-ProRule" id="PRU00504"/>
    </source>
</evidence>
<dbReference type="EMBL" id="GL437781">
    <property type="protein sequence ID" value="EFN69967.1"/>
    <property type="molecule type" value="Genomic_DNA"/>
</dbReference>
<feature type="compositionally biased region" description="Polar residues" evidence="3">
    <location>
        <begin position="857"/>
        <end position="868"/>
    </location>
</feature>